<dbReference type="EMBL" id="KK088425">
    <property type="protein sequence ID" value="EYE94545.1"/>
    <property type="molecule type" value="Genomic_DNA"/>
</dbReference>
<dbReference type="Proteomes" id="UP000019804">
    <property type="component" value="Unassembled WGS sequence"/>
</dbReference>
<reference evidence="2" key="1">
    <citation type="journal article" date="2014" name="Nat. Commun.">
        <title>Genomic adaptations of the halophilic Dead Sea filamentous fungus Eurotium rubrum.</title>
        <authorList>
            <person name="Kis-Papo T."/>
            <person name="Weig A.R."/>
            <person name="Riley R."/>
            <person name="Persoh D."/>
            <person name="Salamov A."/>
            <person name="Sun H."/>
            <person name="Lipzen A."/>
            <person name="Wasser S.P."/>
            <person name="Rambold G."/>
            <person name="Grigoriev I.V."/>
            <person name="Nevo E."/>
        </authorList>
    </citation>
    <scope>NUCLEOTIDE SEQUENCE [LARGE SCALE GENOMIC DNA]</scope>
    <source>
        <strain evidence="2">CBS 135680</strain>
    </source>
</reference>
<name>A0A017SEA9_ASPRC</name>
<dbReference type="SUPFAM" id="SSF56112">
    <property type="entry name" value="Protein kinase-like (PK-like)"/>
    <property type="match status" value="1"/>
</dbReference>
<dbReference type="GeneID" id="63694148"/>
<dbReference type="AlphaFoldDB" id="A0A017SEA9"/>
<evidence type="ECO:0008006" key="3">
    <source>
        <dbReference type="Google" id="ProtNLM"/>
    </source>
</evidence>
<keyword evidence="2" id="KW-1185">Reference proteome</keyword>
<protein>
    <recommendedName>
        <fullName evidence="3">Protein kinase domain-containing protein</fullName>
    </recommendedName>
</protein>
<dbReference type="OrthoDB" id="2156052at2759"/>
<organism evidence="1 2">
    <name type="scientific">Aspergillus ruber (strain CBS 135680)</name>
    <dbReference type="NCBI Taxonomy" id="1388766"/>
    <lineage>
        <taxon>Eukaryota</taxon>
        <taxon>Fungi</taxon>
        <taxon>Dikarya</taxon>
        <taxon>Ascomycota</taxon>
        <taxon>Pezizomycotina</taxon>
        <taxon>Eurotiomycetes</taxon>
        <taxon>Eurotiomycetidae</taxon>
        <taxon>Eurotiales</taxon>
        <taxon>Aspergillaceae</taxon>
        <taxon>Aspergillus</taxon>
        <taxon>Aspergillus subgen. Aspergillus</taxon>
    </lineage>
</organism>
<proteinExistence type="predicted"/>
<dbReference type="STRING" id="1388766.A0A017SEA9"/>
<evidence type="ECO:0000313" key="2">
    <source>
        <dbReference type="Proteomes" id="UP000019804"/>
    </source>
</evidence>
<gene>
    <name evidence="1" type="ORF">EURHEDRAFT_378011</name>
</gene>
<dbReference type="HOGENOM" id="CLU_010672_4_0_1"/>
<dbReference type="InterPro" id="IPR011009">
    <property type="entry name" value="Kinase-like_dom_sf"/>
</dbReference>
<accession>A0A017SEA9</accession>
<sequence length="353" mass="41259">MDLARDVIDQEGDMFEFHTTRLVAAVVTQIFSYMHDLGIQNGCIRTGEAFVFLHIPEDPTIVQYYLCFPNQDVQAGDESCLHQTAVGQMLAFTLQALAAEAPSQEWYNTAHEQLSTWKVEYLDVLRDIPETIRKEPPPSNYRPSYWKLNSKTQYTFPCSLGQRHPMGPRDFTRKLHDQLVQNRNKGFELLHIRGRTGYLMKATLLSHGYTVVIKATTKENQHALTTEVDNYRKLRSLQGYQIPVCSGDFEPSIAYWYHGQVMAHMMILSWSGTRLQRIIKDENLDFFHKEREKALKSLQKYGVEHRDKEWRNMPWDEQTVVDLEDMEWLKRPRPFQPTYGNSLGRLIVLRRKS</sequence>
<evidence type="ECO:0000313" key="1">
    <source>
        <dbReference type="EMBL" id="EYE94545.1"/>
    </source>
</evidence>
<dbReference type="RefSeq" id="XP_040638233.1">
    <property type="nucleotide sequence ID" value="XM_040779024.1"/>
</dbReference>